<dbReference type="Gene3D" id="2.30.30.190">
    <property type="entry name" value="CAP Gly-rich-like domain"/>
    <property type="match status" value="1"/>
</dbReference>
<dbReference type="PROSITE" id="PS50245">
    <property type="entry name" value="CAP_GLY_2"/>
    <property type="match status" value="1"/>
</dbReference>
<evidence type="ECO:0000313" key="3">
    <source>
        <dbReference type="Proteomes" id="UP000242188"/>
    </source>
</evidence>
<dbReference type="InterPro" id="IPR036859">
    <property type="entry name" value="CAP-Gly_dom_sf"/>
</dbReference>
<dbReference type="AlphaFoldDB" id="A0A210Q6R4"/>
<dbReference type="InterPro" id="IPR000938">
    <property type="entry name" value="CAP-Gly_domain"/>
</dbReference>
<dbReference type="PANTHER" id="PTHR18916">
    <property type="entry name" value="DYNACTIN 1-RELATED MICROTUBULE-BINDING"/>
    <property type="match status" value="1"/>
</dbReference>
<evidence type="ECO:0000313" key="2">
    <source>
        <dbReference type="EMBL" id="OWF44426.1"/>
    </source>
</evidence>
<sequence length="234" mass="26821">MVLHHNINVGQRVEVKIGYSVFRGMVKYKGTVVSRKGEWVGVSLDVPAGDNDGMVLGRRYFTCNKNQGVFVRANSVRFIPVVRRLFNKYHRVRDNSYVEEPLFGSAPVACQEPPRISNRYQDHLQDRQSFDDLMTGPKSYSLRHSVSNNIPAATMRRPKTAMSQFSYLSSPIHREYMPEGEFVSTPTIPKTHMPHSALRNQVSRGWDGTHYVREMSVGTGRDSMKYSQWNDISY</sequence>
<gene>
    <name evidence="2" type="ORF">KP79_PYT20487</name>
</gene>
<comment type="caution">
    <text evidence="2">The sequence shown here is derived from an EMBL/GenBank/DDBJ whole genome shotgun (WGS) entry which is preliminary data.</text>
</comment>
<dbReference type="SMART" id="SM01052">
    <property type="entry name" value="CAP_GLY"/>
    <property type="match status" value="1"/>
</dbReference>
<evidence type="ECO:0000259" key="1">
    <source>
        <dbReference type="PROSITE" id="PS50245"/>
    </source>
</evidence>
<dbReference type="SUPFAM" id="SSF74924">
    <property type="entry name" value="Cap-Gly domain"/>
    <property type="match status" value="1"/>
</dbReference>
<name>A0A210Q6R4_MIZYE</name>
<dbReference type="Proteomes" id="UP000242188">
    <property type="component" value="Unassembled WGS sequence"/>
</dbReference>
<proteinExistence type="predicted"/>
<dbReference type="EMBL" id="NEDP02004782">
    <property type="protein sequence ID" value="OWF44426.1"/>
    <property type="molecule type" value="Genomic_DNA"/>
</dbReference>
<organism evidence="2 3">
    <name type="scientific">Mizuhopecten yessoensis</name>
    <name type="common">Japanese scallop</name>
    <name type="synonym">Patinopecten yessoensis</name>
    <dbReference type="NCBI Taxonomy" id="6573"/>
    <lineage>
        <taxon>Eukaryota</taxon>
        <taxon>Metazoa</taxon>
        <taxon>Spiralia</taxon>
        <taxon>Lophotrochozoa</taxon>
        <taxon>Mollusca</taxon>
        <taxon>Bivalvia</taxon>
        <taxon>Autobranchia</taxon>
        <taxon>Pteriomorphia</taxon>
        <taxon>Pectinida</taxon>
        <taxon>Pectinoidea</taxon>
        <taxon>Pectinidae</taxon>
        <taxon>Mizuhopecten</taxon>
    </lineage>
</organism>
<accession>A0A210Q6R4</accession>
<feature type="domain" description="CAP-Gly" evidence="1">
    <location>
        <begin position="30"/>
        <end position="72"/>
    </location>
</feature>
<keyword evidence="3" id="KW-1185">Reference proteome</keyword>
<dbReference type="OrthoDB" id="2130750at2759"/>
<reference evidence="2 3" key="1">
    <citation type="journal article" date="2017" name="Nat. Ecol. Evol.">
        <title>Scallop genome provides insights into evolution of bilaterian karyotype and development.</title>
        <authorList>
            <person name="Wang S."/>
            <person name="Zhang J."/>
            <person name="Jiao W."/>
            <person name="Li J."/>
            <person name="Xun X."/>
            <person name="Sun Y."/>
            <person name="Guo X."/>
            <person name="Huan P."/>
            <person name="Dong B."/>
            <person name="Zhang L."/>
            <person name="Hu X."/>
            <person name="Sun X."/>
            <person name="Wang J."/>
            <person name="Zhao C."/>
            <person name="Wang Y."/>
            <person name="Wang D."/>
            <person name="Huang X."/>
            <person name="Wang R."/>
            <person name="Lv J."/>
            <person name="Li Y."/>
            <person name="Zhang Z."/>
            <person name="Liu B."/>
            <person name="Lu W."/>
            <person name="Hui Y."/>
            <person name="Liang J."/>
            <person name="Zhou Z."/>
            <person name="Hou R."/>
            <person name="Li X."/>
            <person name="Liu Y."/>
            <person name="Li H."/>
            <person name="Ning X."/>
            <person name="Lin Y."/>
            <person name="Zhao L."/>
            <person name="Xing Q."/>
            <person name="Dou J."/>
            <person name="Li Y."/>
            <person name="Mao J."/>
            <person name="Guo H."/>
            <person name="Dou H."/>
            <person name="Li T."/>
            <person name="Mu C."/>
            <person name="Jiang W."/>
            <person name="Fu Q."/>
            <person name="Fu X."/>
            <person name="Miao Y."/>
            <person name="Liu J."/>
            <person name="Yu Q."/>
            <person name="Li R."/>
            <person name="Liao H."/>
            <person name="Li X."/>
            <person name="Kong Y."/>
            <person name="Jiang Z."/>
            <person name="Chourrout D."/>
            <person name="Li R."/>
            <person name="Bao Z."/>
        </authorList>
    </citation>
    <scope>NUCLEOTIDE SEQUENCE [LARGE SCALE GENOMIC DNA]</scope>
    <source>
        <strain evidence="2 3">PY_sf001</strain>
    </source>
</reference>
<dbReference type="STRING" id="6573.A0A210Q6R4"/>
<protein>
    <submittedName>
        <fullName evidence="2">Dynactin subunit 1</fullName>
    </submittedName>
</protein>
<dbReference type="Pfam" id="PF01302">
    <property type="entry name" value="CAP_GLY"/>
    <property type="match status" value="1"/>
</dbReference>